<keyword evidence="8 11" id="KW-1133">Transmembrane helix</keyword>
<evidence type="ECO:0000256" key="1">
    <source>
        <dbReference type="ARBA" id="ARBA00004167"/>
    </source>
</evidence>
<proteinExistence type="inferred from homology"/>
<organism evidence="14">
    <name type="scientific">Enterobius vermicularis</name>
    <name type="common">Human pinworm</name>
    <dbReference type="NCBI Taxonomy" id="51028"/>
    <lineage>
        <taxon>Eukaryota</taxon>
        <taxon>Metazoa</taxon>
        <taxon>Ecdysozoa</taxon>
        <taxon>Nematoda</taxon>
        <taxon>Chromadorea</taxon>
        <taxon>Rhabditida</taxon>
        <taxon>Spirurina</taxon>
        <taxon>Oxyuridomorpha</taxon>
        <taxon>Oxyuroidea</taxon>
        <taxon>Oxyuridae</taxon>
        <taxon>Enterobius</taxon>
    </lineage>
</organism>
<keyword evidence="4" id="KW-0328">Glycosyltransferase</keyword>
<evidence type="ECO:0000256" key="8">
    <source>
        <dbReference type="ARBA" id="ARBA00022989"/>
    </source>
</evidence>
<evidence type="ECO:0000256" key="7">
    <source>
        <dbReference type="ARBA" id="ARBA00022729"/>
    </source>
</evidence>
<evidence type="ECO:0000256" key="5">
    <source>
        <dbReference type="ARBA" id="ARBA00022679"/>
    </source>
</evidence>
<evidence type="ECO:0000313" key="14">
    <source>
        <dbReference type="WBParaSite" id="EVEC_0000782701-mRNA-1"/>
    </source>
</evidence>
<dbReference type="WBParaSite" id="EVEC_0000782701-mRNA-1">
    <property type="protein sequence ID" value="EVEC_0000782701-mRNA-1"/>
    <property type="gene ID" value="EVEC_0000782701"/>
</dbReference>
<feature type="transmembrane region" description="Helical" evidence="11">
    <location>
        <begin position="495"/>
        <end position="518"/>
    </location>
</feature>
<evidence type="ECO:0000256" key="10">
    <source>
        <dbReference type="ARBA" id="ARBA00047475"/>
    </source>
</evidence>
<keyword evidence="13" id="KW-1185">Reference proteome</keyword>
<gene>
    <name evidence="12" type="ORF">EVEC_LOCUS7311</name>
</gene>
<dbReference type="AlphaFoldDB" id="A0A0N4VBC3"/>
<dbReference type="PANTHER" id="PTHR48043:SF150">
    <property type="entry name" value="GLUCURONOSYLTRANSFERASE"/>
    <property type="match status" value="1"/>
</dbReference>
<comment type="catalytic activity">
    <reaction evidence="10">
        <text>glucuronate acceptor + UDP-alpha-D-glucuronate = acceptor beta-D-glucuronoside + UDP + H(+)</text>
        <dbReference type="Rhea" id="RHEA:21032"/>
        <dbReference type="ChEBI" id="CHEBI:15378"/>
        <dbReference type="ChEBI" id="CHEBI:58052"/>
        <dbReference type="ChEBI" id="CHEBI:58223"/>
        <dbReference type="ChEBI" id="CHEBI:132367"/>
        <dbReference type="ChEBI" id="CHEBI:132368"/>
        <dbReference type="EC" id="2.4.1.17"/>
    </reaction>
</comment>
<accession>A0A0N4VBC3</accession>
<evidence type="ECO:0000256" key="6">
    <source>
        <dbReference type="ARBA" id="ARBA00022692"/>
    </source>
</evidence>
<evidence type="ECO:0000256" key="2">
    <source>
        <dbReference type="ARBA" id="ARBA00009995"/>
    </source>
</evidence>
<dbReference type="GO" id="GO:0015020">
    <property type="term" value="F:glucuronosyltransferase activity"/>
    <property type="evidence" value="ECO:0007669"/>
    <property type="project" value="UniProtKB-EC"/>
</dbReference>
<dbReference type="SUPFAM" id="SSF53756">
    <property type="entry name" value="UDP-Glycosyltransferase/glycogen phosphorylase"/>
    <property type="match status" value="1"/>
</dbReference>
<keyword evidence="6 11" id="KW-0812">Transmembrane</keyword>
<sequence>MVTNVQLVLASLTLLPFIVPYKILSYSPQFSLSHVKFAGNIADFLVQAGHNVTILMPKASPTVNITGTKYAKVIFIPAAEETAKTSSTILPLTLQKGNSFQRSKDLEKAFATNCKKILEQEQLLEVLKNEKFDVLLTELFDACAFVLKIPAHIINCASSLMDNVASLVGVPLFPSYVPSTLSSFTDQMSYMERFVNLVMTETSKYFFNRILFAEEKLFKEHYGEHFPDLRFFILKSKIFLQDVIAQTTFVLTNAEPLIDFPRPVTHKVVEIAGLSYPQVKPLNEVHLLLFYKEWEKILSTRNKAVLVSFGSNIQSCDMPGSLKKIFLDLFLSFPDVTFIWKYEVDDLPLDKYKNLVTSKWLPQNDILGESFVTHGGMNSIVETISIGKPMVVVPIFGDQFRNGKMIERYGTGLVVSRYDDGGRLFQALKEILDNKSVSAFPNIAQKLAKMIRKKPTSSKMLLIKHVEFAAEFGRLPLWDPVGRTMPFYKLYLLDILIPLILVLLSLSAALFFSLYKVIRKLFSTGRKAKSE</sequence>
<reference evidence="14" key="1">
    <citation type="submission" date="2017-02" db="UniProtKB">
        <authorList>
            <consortium name="WormBaseParasite"/>
        </authorList>
    </citation>
    <scope>IDENTIFICATION</scope>
</reference>
<dbReference type="GO" id="GO:0016020">
    <property type="term" value="C:membrane"/>
    <property type="evidence" value="ECO:0007669"/>
    <property type="project" value="UniProtKB-SubCell"/>
</dbReference>
<keyword evidence="5" id="KW-0808">Transferase</keyword>
<evidence type="ECO:0000256" key="4">
    <source>
        <dbReference type="ARBA" id="ARBA00022676"/>
    </source>
</evidence>
<dbReference type="EMBL" id="UXUI01008866">
    <property type="protein sequence ID" value="VDD92560.1"/>
    <property type="molecule type" value="Genomic_DNA"/>
</dbReference>
<dbReference type="Pfam" id="PF00201">
    <property type="entry name" value="UDPGT"/>
    <property type="match status" value="1"/>
</dbReference>
<evidence type="ECO:0000256" key="9">
    <source>
        <dbReference type="ARBA" id="ARBA00023136"/>
    </source>
</evidence>
<dbReference type="STRING" id="51028.A0A0N4VBC3"/>
<dbReference type="PANTHER" id="PTHR48043">
    <property type="entry name" value="EG:EG0003.4 PROTEIN-RELATED"/>
    <property type="match status" value="1"/>
</dbReference>
<comment type="subcellular location">
    <subcellularLocation>
        <location evidence="1">Membrane</location>
        <topology evidence="1">Single-pass membrane protein</topology>
    </subcellularLocation>
</comment>
<reference evidence="12 13" key="2">
    <citation type="submission" date="2018-10" db="EMBL/GenBank/DDBJ databases">
        <authorList>
            <consortium name="Pathogen Informatics"/>
        </authorList>
    </citation>
    <scope>NUCLEOTIDE SEQUENCE [LARGE SCALE GENOMIC DNA]</scope>
</reference>
<dbReference type="CDD" id="cd03784">
    <property type="entry name" value="GT1_Gtf-like"/>
    <property type="match status" value="1"/>
</dbReference>
<comment type="similarity">
    <text evidence="2">Belongs to the UDP-glycosyltransferase family.</text>
</comment>
<evidence type="ECO:0000313" key="13">
    <source>
        <dbReference type="Proteomes" id="UP000274131"/>
    </source>
</evidence>
<keyword evidence="7" id="KW-0732">Signal</keyword>
<dbReference type="OrthoDB" id="5835829at2759"/>
<dbReference type="FunFam" id="3.40.50.2000:FF:000038">
    <property type="entry name" value="UDP-GlucuronosylTransferase"/>
    <property type="match status" value="1"/>
</dbReference>
<evidence type="ECO:0000256" key="3">
    <source>
        <dbReference type="ARBA" id="ARBA00012544"/>
    </source>
</evidence>
<dbReference type="InterPro" id="IPR002213">
    <property type="entry name" value="UDP_glucos_trans"/>
</dbReference>
<dbReference type="InterPro" id="IPR050271">
    <property type="entry name" value="UDP-glycosyltransferase"/>
</dbReference>
<protein>
    <recommendedName>
        <fullName evidence="3">glucuronosyltransferase</fullName>
        <ecNumber evidence="3">2.4.1.17</ecNumber>
    </recommendedName>
</protein>
<dbReference type="Gene3D" id="3.40.50.2000">
    <property type="entry name" value="Glycogen Phosphorylase B"/>
    <property type="match status" value="1"/>
</dbReference>
<name>A0A0N4VBC3_ENTVE</name>
<evidence type="ECO:0000256" key="11">
    <source>
        <dbReference type="SAM" id="Phobius"/>
    </source>
</evidence>
<keyword evidence="9 11" id="KW-0472">Membrane</keyword>
<dbReference type="Proteomes" id="UP000274131">
    <property type="component" value="Unassembled WGS sequence"/>
</dbReference>
<evidence type="ECO:0000313" key="12">
    <source>
        <dbReference type="EMBL" id="VDD92560.1"/>
    </source>
</evidence>
<dbReference type="EC" id="2.4.1.17" evidence="3"/>